<accession>A0AB74IW32</accession>
<name>A0AB74IW32_AURPU</name>
<dbReference type="EMBL" id="QZAM01000108">
    <property type="protein sequence ID" value="THW42558.1"/>
    <property type="molecule type" value="Genomic_DNA"/>
</dbReference>
<evidence type="ECO:0000313" key="1">
    <source>
        <dbReference type="EMBL" id="THW42558.1"/>
    </source>
</evidence>
<gene>
    <name evidence="1" type="ORF">D6D21_05800</name>
</gene>
<reference evidence="1 2" key="1">
    <citation type="submission" date="2018-10" db="EMBL/GenBank/DDBJ databases">
        <title>Fifty Aureobasidium pullulans genomes reveal a recombining polyextremotolerant generalist.</title>
        <authorList>
            <person name="Gostincar C."/>
            <person name="Turk M."/>
            <person name="Zajc J."/>
            <person name="Gunde-Cimerman N."/>
        </authorList>
    </citation>
    <scope>NUCLEOTIDE SEQUENCE [LARGE SCALE GENOMIC DNA]</scope>
    <source>
        <strain evidence="1 2">EXF-10796</strain>
    </source>
</reference>
<protein>
    <submittedName>
        <fullName evidence="1">Uncharacterized protein</fullName>
    </submittedName>
</protein>
<dbReference type="AlphaFoldDB" id="A0AB74IW32"/>
<comment type="caution">
    <text evidence="1">The sequence shown here is derived from an EMBL/GenBank/DDBJ whole genome shotgun (WGS) entry which is preliminary data.</text>
</comment>
<dbReference type="Gene3D" id="6.10.110.10">
    <property type="match status" value="1"/>
</dbReference>
<evidence type="ECO:0000313" key="2">
    <source>
        <dbReference type="Proteomes" id="UP000309076"/>
    </source>
</evidence>
<sequence length="234" mass="25274">MDILKQLLSCFGTDYHGLANDSHTSDYPTDEKDAAFTDVPSTIEAHCSADKTGDKILHLILTAPALNTPASNAQIQEIINSGQPDAVTSSSWWRNAVIKRVYNGFKVLVANVEEHGDTLSDALRTMFMDAKAFADEFMTEHPYITCFIELVALALLIEVLTPALLGALGFCGEGVLEGASEADYAALTPRLSAYNSTGSFAAWWQSSIGDVPYGSLFSKLQSLAARYGKSLPIK</sequence>
<dbReference type="InterPro" id="IPR038213">
    <property type="entry name" value="IFI6/IFI27-like_sf"/>
</dbReference>
<dbReference type="Proteomes" id="UP000309076">
    <property type="component" value="Unassembled WGS sequence"/>
</dbReference>
<organism evidence="1 2">
    <name type="scientific">Aureobasidium pullulans</name>
    <name type="common">Black yeast</name>
    <name type="synonym">Pullularia pullulans</name>
    <dbReference type="NCBI Taxonomy" id="5580"/>
    <lineage>
        <taxon>Eukaryota</taxon>
        <taxon>Fungi</taxon>
        <taxon>Dikarya</taxon>
        <taxon>Ascomycota</taxon>
        <taxon>Pezizomycotina</taxon>
        <taxon>Dothideomycetes</taxon>
        <taxon>Dothideomycetidae</taxon>
        <taxon>Dothideales</taxon>
        <taxon>Saccotheciaceae</taxon>
        <taxon>Aureobasidium</taxon>
    </lineage>
</organism>
<proteinExistence type="predicted"/>